<dbReference type="KEGG" id="tpro:Ga0080559_TMP2183"/>
<accession>A0A1U7D4A3</accession>
<dbReference type="RefSeq" id="WP_076623154.1">
    <property type="nucleotide sequence ID" value="NZ_BMEW01000005.1"/>
</dbReference>
<name>A0A1U7D4A3_9RHOB</name>
<proteinExistence type="predicted"/>
<evidence type="ECO:0000313" key="1">
    <source>
        <dbReference type="EMBL" id="APX22979.1"/>
    </source>
</evidence>
<keyword evidence="2" id="KW-1185">Reference proteome</keyword>
<dbReference type="STRING" id="1229727.Ga0080559_TMP2183"/>
<protein>
    <submittedName>
        <fullName evidence="1">Uncharacterized protein</fullName>
    </submittedName>
</protein>
<dbReference type="AlphaFoldDB" id="A0A1U7D4A3"/>
<dbReference type="EMBL" id="CP014796">
    <property type="protein sequence ID" value="APX22979.1"/>
    <property type="molecule type" value="Genomic_DNA"/>
</dbReference>
<dbReference type="Proteomes" id="UP000186559">
    <property type="component" value="Chromosome"/>
</dbReference>
<evidence type="ECO:0000313" key="2">
    <source>
        <dbReference type="Proteomes" id="UP000186559"/>
    </source>
</evidence>
<gene>
    <name evidence="1" type="ORF">Ga0080559_TMP2183</name>
</gene>
<sequence length="561" mass="60896">MTTSDPTHALRLTVVNDYTGATDWNTRLTLFDGHGGRVGGGDAPLTLSLPRGIYTVRPERLGEIGPDQTILHERAQELTLPAPRRHSAMPSLDSAHTHEFLQAASTHFSRAPSWENPDAPGDAPLLMVLVRATGDGDHSDVDPAEGLAILDDTGSVVTRFEPDRTARNAAEGWVAFSAHLPPGNYLLGHFRGGRAMALPLLLTRKRWDTMVFVPHERGARLSAASIDMCPRGQGYDPGDLLAQQIDAAIQGLGMRLDLLPEDLRLSAIYGKFEHPLLGLIGAHAHFLGPRRQERLERAVLHNLWRLLEGAPDVVALLLMADEREPEGMPATLDELNARAEAAFGETLDARLPLRFPPLLRGGLDALVRASLRLPELIAPGSWLEAAANASSAEGPWSTWEQPGLLPGLFADVPPVVVVRPTPQKLYPAIKRAIARESPRAARTIIADDRLGDLLDDPSARMPGILGRVARDMPEVQLPPMPEVSAPDRVRDLVQRLREEAPLSVTVGTAAPAPAMIPDDSLPEWLVTLVRERQDAEGADFDPVAVARMANVPLSTVRRAVE</sequence>
<organism evidence="1 2">
    <name type="scientific">Salipiger profundus</name>
    <dbReference type="NCBI Taxonomy" id="1229727"/>
    <lineage>
        <taxon>Bacteria</taxon>
        <taxon>Pseudomonadati</taxon>
        <taxon>Pseudomonadota</taxon>
        <taxon>Alphaproteobacteria</taxon>
        <taxon>Rhodobacterales</taxon>
        <taxon>Roseobacteraceae</taxon>
        <taxon>Salipiger</taxon>
    </lineage>
</organism>
<reference evidence="1 2" key="1">
    <citation type="submission" date="2016-03" db="EMBL/GenBank/DDBJ databases">
        <title>Deep-sea bacteria in the southern Pacific.</title>
        <authorList>
            <person name="Tang K."/>
        </authorList>
    </citation>
    <scope>NUCLEOTIDE SEQUENCE [LARGE SCALE GENOMIC DNA]</scope>
    <source>
        <strain evidence="1 2">JLT2016</strain>
    </source>
</reference>